<dbReference type="InterPro" id="IPR000560">
    <property type="entry name" value="His_Pase_clade-2"/>
</dbReference>
<dbReference type="GeneID" id="87817844"/>
<dbReference type="EC" id="3.1.3.8" evidence="2"/>
<evidence type="ECO:0000313" key="6">
    <source>
        <dbReference type="EMBL" id="KAK4142409.1"/>
    </source>
</evidence>
<evidence type="ECO:0000313" key="7">
    <source>
        <dbReference type="Proteomes" id="UP001302676"/>
    </source>
</evidence>
<feature type="region of interest" description="Disordered" evidence="4">
    <location>
        <begin position="18"/>
        <end position="49"/>
    </location>
</feature>
<keyword evidence="5" id="KW-1133">Transmembrane helix</keyword>
<keyword evidence="5" id="KW-0472">Membrane</keyword>
<keyword evidence="7" id="KW-1185">Reference proteome</keyword>
<dbReference type="Pfam" id="PF00328">
    <property type="entry name" value="His_Phos_2"/>
    <property type="match status" value="1"/>
</dbReference>
<evidence type="ECO:0000256" key="3">
    <source>
        <dbReference type="ARBA" id="ARBA00022801"/>
    </source>
</evidence>
<dbReference type="GO" id="GO:0016158">
    <property type="term" value="F:inositol hexakisphosphate 3-phosphatase activity"/>
    <property type="evidence" value="ECO:0007669"/>
    <property type="project" value="UniProtKB-EC"/>
</dbReference>
<dbReference type="PANTHER" id="PTHR20963">
    <property type="entry name" value="MULTIPLE INOSITOL POLYPHOSPHATE PHOSPHATASE-RELATED"/>
    <property type="match status" value="1"/>
</dbReference>
<keyword evidence="3" id="KW-0378">Hydrolase</keyword>
<dbReference type="GO" id="GO:0003993">
    <property type="term" value="F:acid phosphatase activity"/>
    <property type="evidence" value="ECO:0007669"/>
    <property type="project" value="TreeGrafter"/>
</dbReference>
<feature type="transmembrane region" description="Helical" evidence="5">
    <location>
        <begin position="54"/>
        <end position="74"/>
    </location>
</feature>
<dbReference type="RefSeq" id="XP_062635780.1">
    <property type="nucleotide sequence ID" value="XM_062781231.1"/>
</dbReference>
<reference evidence="6" key="2">
    <citation type="submission" date="2023-05" db="EMBL/GenBank/DDBJ databases">
        <authorList>
            <consortium name="Lawrence Berkeley National Laboratory"/>
            <person name="Steindorff A."/>
            <person name="Hensen N."/>
            <person name="Bonometti L."/>
            <person name="Westerberg I."/>
            <person name="Brannstrom I.O."/>
            <person name="Guillou S."/>
            <person name="Cros-Aarteil S."/>
            <person name="Calhoun S."/>
            <person name="Haridas S."/>
            <person name="Kuo A."/>
            <person name="Mondo S."/>
            <person name="Pangilinan J."/>
            <person name="Riley R."/>
            <person name="Labutti K."/>
            <person name="Andreopoulos B."/>
            <person name="Lipzen A."/>
            <person name="Chen C."/>
            <person name="Yanf M."/>
            <person name="Daum C."/>
            <person name="Ng V."/>
            <person name="Clum A."/>
            <person name="Ohm R."/>
            <person name="Martin F."/>
            <person name="Silar P."/>
            <person name="Natvig D."/>
            <person name="Lalanne C."/>
            <person name="Gautier V."/>
            <person name="Ament-Velasquez S.L."/>
            <person name="Kruys A."/>
            <person name="Hutchinson M.I."/>
            <person name="Powell A.J."/>
            <person name="Barry K."/>
            <person name="Miller A.N."/>
            <person name="Grigoriev I.V."/>
            <person name="Debuchy R."/>
            <person name="Gladieux P."/>
            <person name="Thoren M.H."/>
            <person name="Johannesson H."/>
        </authorList>
    </citation>
    <scope>NUCLEOTIDE SEQUENCE</scope>
    <source>
        <strain evidence="6">CBS 141.50</strain>
    </source>
</reference>
<evidence type="ECO:0000256" key="5">
    <source>
        <dbReference type="SAM" id="Phobius"/>
    </source>
</evidence>
<keyword evidence="5" id="KW-0812">Transmembrane</keyword>
<dbReference type="CDD" id="cd07061">
    <property type="entry name" value="HP_HAP_like"/>
    <property type="match status" value="1"/>
</dbReference>
<organism evidence="6 7">
    <name type="scientific">Dichotomopilus funicola</name>
    <dbReference type="NCBI Taxonomy" id="1934379"/>
    <lineage>
        <taxon>Eukaryota</taxon>
        <taxon>Fungi</taxon>
        <taxon>Dikarya</taxon>
        <taxon>Ascomycota</taxon>
        <taxon>Pezizomycotina</taxon>
        <taxon>Sordariomycetes</taxon>
        <taxon>Sordariomycetidae</taxon>
        <taxon>Sordariales</taxon>
        <taxon>Chaetomiaceae</taxon>
        <taxon>Dichotomopilus</taxon>
    </lineage>
</organism>
<proteinExistence type="inferred from homology"/>
<dbReference type="PROSITE" id="PS00778">
    <property type="entry name" value="HIS_ACID_PHOSPHAT_2"/>
    <property type="match status" value="1"/>
</dbReference>
<evidence type="ECO:0000256" key="2">
    <source>
        <dbReference type="ARBA" id="ARBA00012632"/>
    </source>
</evidence>
<gene>
    <name evidence="6" type="ORF">C8A04DRAFT_30038</name>
</gene>
<evidence type="ECO:0000256" key="1">
    <source>
        <dbReference type="ARBA" id="ARBA00005375"/>
    </source>
</evidence>
<reference evidence="6" key="1">
    <citation type="journal article" date="2023" name="Mol. Phylogenet. Evol.">
        <title>Genome-scale phylogeny and comparative genomics of the fungal order Sordariales.</title>
        <authorList>
            <person name="Hensen N."/>
            <person name="Bonometti L."/>
            <person name="Westerberg I."/>
            <person name="Brannstrom I.O."/>
            <person name="Guillou S."/>
            <person name="Cros-Aarteil S."/>
            <person name="Calhoun S."/>
            <person name="Haridas S."/>
            <person name="Kuo A."/>
            <person name="Mondo S."/>
            <person name="Pangilinan J."/>
            <person name="Riley R."/>
            <person name="LaButti K."/>
            <person name="Andreopoulos B."/>
            <person name="Lipzen A."/>
            <person name="Chen C."/>
            <person name="Yan M."/>
            <person name="Daum C."/>
            <person name="Ng V."/>
            <person name="Clum A."/>
            <person name="Steindorff A."/>
            <person name="Ohm R.A."/>
            <person name="Martin F."/>
            <person name="Silar P."/>
            <person name="Natvig D.O."/>
            <person name="Lalanne C."/>
            <person name="Gautier V."/>
            <person name="Ament-Velasquez S.L."/>
            <person name="Kruys A."/>
            <person name="Hutchinson M.I."/>
            <person name="Powell A.J."/>
            <person name="Barry K."/>
            <person name="Miller A.N."/>
            <person name="Grigoriev I.V."/>
            <person name="Debuchy R."/>
            <person name="Gladieux P."/>
            <person name="Hiltunen Thoren M."/>
            <person name="Johannesson H."/>
        </authorList>
    </citation>
    <scope>NUCLEOTIDE SEQUENCE</scope>
    <source>
        <strain evidence="6">CBS 141.50</strain>
    </source>
</reference>
<sequence>MAAVVDWFRRARSGYAPLPDDGAADRAESQTGHNRSAGQQHLDRPARSDRTRRVVKIAGIVLMVSVVGSLAVVLTRSRGEECDNSEHGFQCGTAVSRSWGQYSPYFSVPSEIDPGAPEGCDITFAQVLSRHGARAPTLGKAIHYAALIDKIHNGAIYYSPGFDFLRIYNYTLGADQLTQMGQQQMVNSGLKFYHRYRPLARQSLPFIRTAGQDRVVHSAENFTQGFHSALLADRRSTLHPTLPYDMVIIPETAGTNNSLSHGLCTVFEDTHSGLGDAAQADFLSTFVPAIAARFNTKMPGTNITESDVIHLMDLCPFETVASPSADPLAPFCQLFSAEEWRGYDYFQTLGKWYGYGPGGPLGPTQGVGFVNELLARLTGQPVRDGTSTNRTLDADEKTFPLGRALYADFSHDNDMMGVLGALGVYDGVKWLDNSTRQEPEEIGGFAASWAVPFASRIYVEKMRCKPRHAAAAEGKGSLDAEEEMVRVLVNDRVIKLRGCGADDRGLCTLSKFVESMSFARRDGEWDKCFI</sequence>
<dbReference type="AlphaFoldDB" id="A0AAN6V0F9"/>
<dbReference type="PANTHER" id="PTHR20963:SF24">
    <property type="entry name" value="3-PHYTASE B"/>
    <property type="match status" value="1"/>
</dbReference>
<dbReference type="Proteomes" id="UP001302676">
    <property type="component" value="Unassembled WGS sequence"/>
</dbReference>
<dbReference type="InterPro" id="IPR033379">
    <property type="entry name" value="Acid_Pase_AS"/>
</dbReference>
<protein>
    <recommendedName>
        <fullName evidence="2">3-phytase</fullName>
        <ecNumber evidence="2">3.1.3.8</ecNumber>
    </recommendedName>
</protein>
<dbReference type="SUPFAM" id="SSF53254">
    <property type="entry name" value="Phosphoglycerate mutase-like"/>
    <property type="match status" value="1"/>
</dbReference>
<dbReference type="PROSITE" id="PS00616">
    <property type="entry name" value="HIS_ACID_PHOSPHAT_1"/>
    <property type="match status" value="1"/>
</dbReference>
<dbReference type="Gene3D" id="3.40.50.1240">
    <property type="entry name" value="Phosphoglycerate mutase-like"/>
    <property type="match status" value="1"/>
</dbReference>
<comment type="caution">
    <text evidence="6">The sequence shown here is derived from an EMBL/GenBank/DDBJ whole genome shotgun (WGS) entry which is preliminary data.</text>
</comment>
<feature type="compositionally biased region" description="Polar residues" evidence="4">
    <location>
        <begin position="29"/>
        <end position="39"/>
    </location>
</feature>
<accession>A0AAN6V0F9</accession>
<dbReference type="EMBL" id="MU853598">
    <property type="protein sequence ID" value="KAK4142409.1"/>
    <property type="molecule type" value="Genomic_DNA"/>
</dbReference>
<comment type="similarity">
    <text evidence="1">Belongs to the histidine acid phosphatase family.</text>
</comment>
<name>A0AAN6V0F9_9PEZI</name>
<dbReference type="InterPro" id="IPR029033">
    <property type="entry name" value="His_PPase_superfam"/>
</dbReference>
<evidence type="ECO:0000256" key="4">
    <source>
        <dbReference type="SAM" id="MobiDB-lite"/>
    </source>
</evidence>